<proteinExistence type="predicted"/>
<sequence>MANLPTEKVNELKQLIHSHLNQTDVHSKIKSCLDDSFGAEADARSGAVDENAILNILRERGVINDVMRTLKFEGVGSREGGGERERVVDHSAQKTNDDTTHAKVSLDPTKRYLYLQVLGGKAFLEHLQEPEPLPGQPTSMFTLHLHFKGQRFRSRPAACSCEPDIHEGFLLELQKDRSKIADAVNLLSVPDQIHILLIKTNPSGEKNLVGSHSLKWRTILAAETGCLRNSIEINGVGTEAKVPVGVLEMKLEIIPRLSQILQKDVVRTQEDLEHGKIAERERLFLVYAKQWWREFLQIRPQHSDRLVKIFAQDETGTNRLTCSFVKPIRAGRLIDSAREAARFVSLIAYEKTENVGGGRTEMWCNMHSFLCKNKGDCEDHVILLCNLLLGFGLDAYVTIGTKGKGVAHSWVTTVSPSGEVVFWESLTAQRYIHRFIDPDDPPLNKQLPKPEHPYQTVGCIFNHRAFYANCQPSDRVDVCQFDLPNKSLWKAMSEDAIRSVCGNLGLPTAAVFPPLCPSSIDATTTSNHLEYSLRSLVEDLRQDMGLSTVWDDELSYLLTPALAGYELEHQTGLSVGNEEFQHAIRKNVPDGHTFKGFPIQFVHMNPRRALGTCLRSPVCEEIIRCQGDHVRHALRVRVYPYPESTCAVWIMFACKYRSVL</sequence>
<evidence type="ECO:0000259" key="6">
    <source>
        <dbReference type="Pfam" id="PF24654"/>
    </source>
</evidence>
<dbReference type="Pfam" id="PF24652">
    <property type="entry name" value="CEP76_C"/>
    <property type="match status" value="1"/>
</dbReference>
<feature type="region of interest" description="Disordered" evidence="3">
    <location>
        <begin position="76"/>
        <end position="100"/>
    </location>
</feature>
<dbReference type="Pfam" id="PF24656">
    <property type="entry name" value="CEPT76_peptidase"/>
    <property type="match status" value="1"/>
</dbReference>
<dbReference type="GO" id="GO:0005814">
    <property type="term" value="C:centriole"/>
    <property type="evidence" value="ECO:0007669"/>
    <property type="project" value="TreeGrafter"/>
</dbReference>
<dbReference type="InterPro" id="IPR056290">
    <property type="entry name" value="CEPT76/DRC7_peptidase-like_dom"/>
</dbReference>
<name>A0A7D9HF26_PARCT</name>
<keyword evidence="2" id="KW-0963">Cytoplasm</keyword>
<feature type="domain" description="CEP76/DRC7 peptidase-like" evidence="7">
    <location>
        <begin position="361"/>
        <end position="492"/>
    </location>
</feature>
<reference evidence="8" key="1">
    <citation type="submission" date="2020-04" db="EMBL/GenBank/DDBJ databases">
        <authorList>
            <person name="Alioto T."/>
            <person name="Alioto T."/>
            <person name="Gomez Garrido J."/>
        </authorList>
    </citation>
    <scope>NUCLEOTIDE SEQUENCE</scope>
    <source>
        <strain evidence="8">A484AB</strain>
    </source>
</reference>
<dbReference type="Gene3D" id="3.10.620.30">
    <property type="match status" value="1"/>
</dbReference>
<dbReference type="Pfam" id="PF15627">
    <property type="entry name" value="CEP76-C2"/>
    <property type="match status" value="1"/>
</dbReference>
<feature type="domain" description="CEP76 N-terminal" evidence="6">
    <location>
        <begin position="11"/>
        <end position="70"/>
    </location>
</feature>
<evidence type="ECO:0000256" key="2">
    <source>
        <dbReference type="ARBA" id="ARBA00022490"/>
    </source>
</evidence>
<feature type="compositionally biased region" description="Basic and acidic residues" evidence="3">
    <location>
        <begin position="80"/>
        <end position="100"/>
    </location>
</feature>
<evidence type="ECO:0000313" key="9">
    <source>
        <dbReference type="Proteomes" id="UP001152795"/>
    </source>
</evidence>
<feature type="domain" description="Centrosomal protein of 76 kDa C-terminal" evidence="5">
    <location>
        <begin position="519"/>
        <end position="657"/>
    </location>
</feature>
<organism evidence="8 9">
    <name type="scientific">Paramuricea clavata</name>
    <name type="common">Red gorgonian</name>
    <name type="synonym">Violescent sea-whip</name>
    <dbReference type="NCBI Taxonomy" id="317549"/>
    <lineage>
        <taxon>Eukaryota</taxon>
        <taxon>Metazoa</taxon>
        <taxon>Cnidaria</taxon>
        <taxon>Anthozoa</taxon>
        <taxon>Octocorallia</taxon>
        <taxon>Malacalcyonacea</taxon>
        <taxon>Plexauridae</taxon>
        <taxon>Paramuricea</taxon>
    </lineage>
</organism>
<dbReference type="PANTHER" id="PTHR46436">
    <property type="entry name" value="CENTROSOMAL PROTEIN OF 76 KDA"/>
    <property type="match status" value="1"/>
</dbReference>
<evidence type="ECO:0000259" key="5">
    <source>
        <dbReference type="Pfam" id="PF24652"/>
    </source>
</evidence>
<accession>A0A7D9HF26</accession>
<keyword evidence="9" id="KW-1185">Reference proteome</keyword>
<comment type="subcellular location">
    <subcellularLocation>
        <location evidence="1">Cytoplasm</location>
        <location evidence="1">Cytoskeleton</location>
        <location evidence="1">Microtubule organizing center</location>
        <location evidence="1">Centrosome</location>
    </subcellularLocation>
</comment>
<dbReference type="InterPro" id="IPR056289">
    <property type="entry name" value="CEP76_N"/>
</dbReference>
<protein>
    <submittedName>
        <fullName evidence="8">Centrosomal of 76 kDa</fullName>
    </submittedName>
</protein>
<dbReference type="AlphaFoldDB" id="A0A7D9HF26"/>
<comment type="caution">
    <text evidence="8">The sequence shown here is derived from an EMBL/GenBank/DDBJ whole genome shotgun (WGS) entry which is preliminary data.</text>
</comment>
<evidence type="ECO:0000259" key="7">
    <source>
        <dbReference type="Pfam" id="PF24656"/>
    </source>
</evidence>
<dbReference type="OrthoDB" id="5527234at2759"/>
<evidence type="ECO:0000256" key="1">
    <source>
        <dbReference type="ARBA" id="ARBA00004300"/>
    </source>
</evidence>
<feature type="domain" description="CEP76 C2" evidence="4">
    <location>
        <begin position="106"/>
        <end position="258"/>
    </location>
</feature>
<dbReference type="GO" id="GO:0005813">
    <property type="term" value="C:centrosome"/>
    <property type="evidence" value="ECO:0007669"/>
    <property type="project" value="UniProtKB-SubCell"/>
</dbReference>
<dbReference type="GO" id="GO:0046599">
    <property type="term" value="P:regulation of centriole replication"/>
    <property type="evidence" value="ECO:0007669"/>
    <property type="project" value="TreeGrafter"/>
</dbReference>
<evidence type="ECO:0000256" key="3">
    <source>
        <dbReference type="SAM" id="MobiDB-lite"/>
    </source>
</evidence>
<gene>
    <name evidence="8" type="ORF">PACLA_8A061416</name>
</gene>
<dbReference type="InterPro" id="IPR052299">
    <property type="entry name" value="CEP76"/>
</dbReference>
<dbReference type="InterPro" id="IPR056288">
    <property type="entry name" value="CEP76_C"/>
</dbReference>
<dbReference type="PANTHER" id="PTHR46436:SF1">
    <property type="entry name" value="CENTROSOMAL PROTEIN OF 76 KDA"/>
    <property type="match status" value="1"/>
</dbReference>
<dbReference type="EMBL" id="CACRXK020000412">
    <property type="protein sequence ID" value="CAB3981640.1"/>
    <property type="molecule type" value="Genomic_DNA"/>
</dbReference>
<evidence type="ECO:0000259" key="4">
    <source>
        <dbReference type="Pfam" id="PF15627"/>
    </source>
</evidence>
<dbReference type="Pfam" id="PF24654">
    <property type="entry name" value="CEP76_N"/>
    <property type="match status" value="1"/>
</dbReference>
<evidence type="ECO:0000313" key="8">
    <source>
        <dbReference type="EMBL" id="CAB3981640.1"/>
    </source>
</evidence>
<dbReference type="InterPro" id="IPR028926">
    <property type="entry name" value="CEP76-C2"/>
</dbReference>
<dbReference type="Proteomes" id="UP001152795">
    <property type="component" value="Unassembled WGS sequence"/>
</dbReference>